<keyword evidence="2" id="KW-1185">Reference proteome</keyword>
<evidence type="ECO:0000313" key="1">
    <source>
        <dbReference type="EMBL" id="MBA0557826.1"/>
    </source>
</evidence>
<feature type="non-terminal residue" evidence="1">
    <location>
        <position position="1"/>
    </location>
</feature>
<proteinExistence type="predicted"/>
<sequence length="182" mass="20457">MPTLEFMVDGNPLGSNSGVGRVMNKVRRWSDLLLDLDDPTVDVNGLNQSVGMKEDLEFLDGDVVTKMVESPRNPVQLMDLEKDFSLVRFQDDEDVNKVLTGDLWVVWIRLLGLPKGYYSDFLLHVTGLSVKPVVKIDEHTDRAGEEGSLRVEEESFGSWVLVERQHRGKGQNTGAVKGDNHY</sequence>
<protein>
    <recommendedName>
        <fullName evidence="3">DUF4283 domain-containing protein</fullName>
    </recommendedName>
</protein>
<dbReference type="AlphaFoldDB" id="A0A7J8LZJ2"/>
<reference evidence="1 2" key="1">
    <citation type="journal article" date="2019" name="Genome Biol. Evol.">
        <title>Insights into the evolution of the New World diploid cottons (Gossypium, subgenus Houzingenia) based on genome sequencing.</title>
        <authorList>
            <person name="Grover C.E."/>
            <person name="Arick M.A. 2nd"/>
            <person name="Thrash A."/>
            <person name="Conover J.L."/>
            <person name="Sanders W.S."/>
            <person name="Peterson D.G."/>
            <person name="Frelichowski J.E."/>
            <person name="Scheffler J.A."/>
            <person name="Scheffler B.E."/>
            <person name="Wendel J.F."/>
        </authorList>
    </citation>
    <scope>NUCLEOTIDE SEQUENCE [LARGE SCALE GENOMIC DNA]</scope>
    <source>
        <strain evidence="1">157</strain>
        <tissue evidence="1">Leaf</tissue>
    </source>
</reference>
<gene>
    <name evidence="1" type="ORF">Golob_014868</name>
</gene>
<accession>A0A7J8LZJ2</accession>
<organism evidence="1 2">
    <name type="scientific">Gossypium lobatum</name>
    <dbReference type="NCBI Taxonomy" id="34289"/>
    <lineage>
        <taxon>Eukaryota</taxon>
        <taxon>Viridiplantae</taxon>
        <taxon>Streptophyta</taxon>
        <taxon>Embryophyta</taxon>
        <taxon>Tracheophyta</taxon>
        <taxon>Spermatophyta</taxon>
        <taxon>Magnoliopsida</taxon>
        <taxon>eudicotyledons</taxon>
        <taxon>Gunneridae</taxon>
        <taxon>Pentapetalae</taxon>
        <taxon>rosids</taxon>
        <taxon>malvids</taxon>
        <taxon>Malvales</taxon>
        <taxon>Malvaceae</taxon>
        <taxon>Malvoideae</taxon>
        <taxon>Gossypium</taxon>
    </lineage>
</organism>
<name>A0A7J8LZJ2_9ROSI</name>
<dbReference type="EMBL" id="JABEZX010000006">
    <property type="protein sequence ID" value="MBA0557826.1"/>
    <property type="molecule type" value="Genomic_DNA"/>
</dbReference>
<dbReference type="Proteomes" id="UP000593572">
    <property type="component" value="Unassembled WGS sequence"/>
</dbReference>
<evidence type="ECO:0008006" key="3">
    <source>
        <dbReference type="Google" id="ProtNLM"/>
    </source>
</evidence>
<comment type="caution">
    <text evidence="1">The sequence shown here is derived from an EMBL/GenBank/DDBJ whole genome shotgun (WGS) entry which is preliminary data.</text>
</comment>
<evidence type="ECO:0000313" key="2">
    <source>
        <dbReference type="Proteomes" id="UP000593572"/>
    </source>
</evidence>